<evidence type="ECO:0000256" key="7">
    <source>
        <dbReference type="ARBA" id="ARBA00049442"/>
    </source>
</evidence>
<dbReference type="GO" id="GO:0005829">
    <property type="term" value="C:cytosol"/>
    <property type="evidence" value="ECO:0007669"/>
    <property type="project" value="TreeGrafter"/>
</dbReference>
<comment type="similarity">
    <text evidence="8">Belongs to the shikimate dehydrogenase family.</text>
</comment>
<dbReference type="GO" id="GO:0019632">
    <property type="term" value="P:shikimate metabolic process"/>
    <property type="evidence" value="ECO:0007669"/>
    <property type="project" value="InterPro"/>
</dbReference>
<comment type="pathway">
    <text evidence="1 8">Metabolic intermediate biosynthesis; chorismate biosynthesis; chorismate from D-erythrose 4-phosphate and phosphoenolpyruvate: step 4/7.</text>
</comment>
<evidence type="ECO:0000313" key="13">
    <source>
        <dbReference type="Proteomes" id="UP000051647"/>
    </source>
</evidence>
<sequence length="267" mass="29607">MSQALYGLIGYPAMHSKSPQMHNAALSRLHIDAKYQAFEFPPTKLDEEVQKLKLMNIQGFNVTMPYKQAIISYLDEVDPLADKLQSVNTVKKVGQKWVGTSTDGPGFWHTIKNYPQKALILGTGGAARSIISSAPADVELKVYNRHSKRFDHHYQQLKELFGIELQPLSEIKNDLSEADLIVNATNAGMSDNESILSVEDLSQAKANAHVVDIIYRDTPTALINNALQAGLTAENGLNMLVGQGILSFNFWFGQPAPEDLMQKMVHQ</sequence>
<feature type="binding site" evidence="8">
    <location>
        <position position="103"/>
    </location>
    <ligand>
        <name>shikimate</name>
        <dbReference type="ChEBI" id="CHEBI:36208"/>
    </ligand>
</feature>
<keyword evidence="13" id="KW-1185">Reference proteome</keyword>
<dbReference type="NCBIfam" id="TIGR00507">
    <property type="entry name" value="aroE"/>
    <property type="match status" value="1"/>
</dbReference>
<dbReference type="CDD" id="cd01065">
    <property type="entry name" value="NAD_bind_Shikimate_DH"/>
    <property type="match status" value="1"/>
</dbReference>
<accession>A0A0R1SCP7</accession>
<dbReference type="Pfam" id="PF18317">
    <property type="entry name" value="SDH_C"/>
    <property type="match status" value="1"/>
</dbReference>
<dbReference type="Gene3D" id="3.40.50.720">
    <property type="entry name" value="NAD(P)-binding Rossmann-like Domain"/>
    <property type="match status" value="1"/>
</dbReference>
<evidence type="ECO:0000313" key="12">
    <source>
        <dbReference type="EMBL" id="KRL66959.1"/>
    </source>
</evidence>
<dbReference type="InterPro" id="IPR046346">
    <property type="entry name" value="Aminoacid_DH-like_N_sf"/>
</dbReference>
<feature type="binding site" evidence="8">
    <location>
        <position position="63"/>
    </location>
    <ligand>
        <name>shikimate</name>
        <dbReference type="ChEBI" id="CHEBI:36208"/>
    </ligand>
</feature>
<dbReference type="GO" id="GO:0009073">
    <property type="term" value="P:aromatic amino acid family biosynthetic process"/>
    <property type="evidence" value="ECO:0007669"/>
    <property type="project" value="UniProtKB-KW"/>
</dbReference>
<feature type="domain" description="Quinate/shikimate 5-dehydrogenase/glutamyl-tRNA reductase" evidence="9">
    <location>
        <begin position="116"/>
        <end position="213"/>
    </location>
</feature>
<comment type="caution">
    <text evidence="12">The sequence shown here is derived from an EMBL/GenBank/DDBJ whole genome shotgun (WGS) entry which is preliminary data.</text>
</comment>
<dbReference type="Pfam" id="PF08501">
    <property type="entry name" value="Shikimate_dh_N"/>
    <property type="match status" value="1"/>
</dbReference>
<comment type="catalytic activity">
    <reaction evidence="7 8">
        <text>shikimate + NADP(+) = 3-dehydroshikimate + NADPH + H(+)</text>
        <dbReference type="Rhea" id="RHEA:17737"/>
        <dbReference type="ChEBI" id="CHEBI:15378"/>
        <dbReference type="ChEBI" id="CHEBI:16630"/>
        <dbReference type="ChEBI" id="CHEBI:36208"/>
        <dbReference type="ChEBI" id="CHEBI:57783"/>
        <dbReference type="ChEBI" id="CHEBI:58349"/>
        <dbReference type="EC" id="1.1.1.25"/>
    </reaction>
</comment>
<dbReference type="SUPFAM" id="SSF53223">
    <property type="entry name" value="Aminoacid dehydrogenase-like, N-terminal domain"/>
    <property type="match status" value="1"/>
</dbReference>
<protein>
    <recommendedName>
        <fullName evidence="2 8">Shikimate dehydrogenase (NADP(+))</fullName>
        <shortName evidence="8">SDH</shortName>
        <ecNumber evidence="2 8">1.1.1.25</ecNumber>
    </recommendedName>
</protein>
<dbReference type="PANTHER" id="PTHR21089">
    <property type="entry name" value="SHIKIMATE DEHYDROGENASE"/>
    <property type="match status" value="1"/>
</dbReference>
<feature type="binding site" evidence="8">
    <location>
        <position position="213"/>
    </location>
    <ligand>
        <name>NADP(+)</name>
        <dbReference type="ChEBI" id="CHEBI:58349"/>
    </ligand>
</feature>
<dbReference type="Gene3D" id="3.40.50.10860">
    <property type="entry name" value="Leucine Dehydrogenase, chain A, domain 1"/>
    <property type="match status" value="1"/>
</dbReference>
<reference evidence="12 13" key="1">
    <citation type="journal article" date="2015" name="Genome Announc.">
        <title>Expanding the biotechnology potential of lactobacilli through comparative genomics of 213 strains and associated genera.</title>
        <authorList>
            <person name="Sun Z."/>
            <person name="Harris H.M."/>
            <person name="McCann A."/>
            <person name="Guo C."/>
            <person name="Argimon S."/>
            <person name="Zhang W."/>
            <person name="Yang X."/>
            <person name="Jeffery I.B."/>
            <person name="Cooney J.C."/>
            <person name="Kagawa T.F."/>
            <person name="Liu W."/>
            <person name="Song Y."/>
            <person name="Salvetti E."/>
            <person name="Wrobel A."/>
            <person name="Rasinkangas P."/>
            <person name="Parkhill J."/>
            <person name="Rea M.C."/>
            <person name="O'Sullivan O."/>
            <person name="Ritari J."/>
            <person name="Douillard F.P."/>
            <person name="Paul Ross R."/>
            <person name="Yang R."/>
            <person name="Briner A.E."/>
            <person name="Felis G.E."/>
            <person name="de Vos W.M."/>
            <person name="Barrangou R."/>
            <person name="Klaenhammer T.R."/>
            <person name="Caufield P.W."/>
            <person name="Cui Y."/>
            <person name="Zhang H."/>
            <person name="O'Toole P.W."/>
        </authorList>
    </citation>
    <scope>NUCLEOTIDE SEQUENCE [LARGE SCALE GENOMIC DNA]</scope>
    <source>
        <strain evidence="12 13">DSM 14857</strain>
    </source>
</reference>
<keyword evidence="4 8" id="KW-0521">NADP</keyword>
<evidence type="ECO:0000256" key="3">
    <source>
        <dbReference type="ARBA" id="ARBA00022605"/>
    </source>
</evidence>
<evidence type="ECO:0000256" key="1">
    <source>
        <dbReference type="ARBA" id="ARBA00004871"/>
    </source>
</evidence>
<evidence type="ECO:0000256" key="8">
    <source>
        <dbReference type="HAMAP-Rule" id="MF_00222"/>
    </source>
</evidence>
<dbReference type="AlphaFoldDB" id="A0A0R1SCP7"/>
<dbReference type="SUPFAM" id="SSF51735">
    <property type="entry name" value="NAD(P)-binding Rossmann-fold domains"/>
    <property type="match status" value="1"/>
</dbReference>
<feature type="domain" description="Shikimate dehydrogenase substrate binding N-terminal" evidence="10">
    <location>
        <begin position="8"/>
        <end position="90"/>
    </location>
</feature>
<feature type="binding site" evidence="8">
    <location>
        <position position="236"/>
    </location>
    <ligand>
        <name>NADP(+)</name>
        <dbReference type="ChEBI" id="CHEBI:58349"/>
    </ligand>
</feature>
<keyword evidence="3 8" id="KW-0028">Amino-acid biosynthesis</keyword>
<dbReference type="RefSeq" id="WP_010624678.1">
    <property type="nucleotide sequence ID" value="NZ_AZFA01000009.1"/>
</dbReference>
<dbReference type="HAMAP" id="MF_00222">
    <property type="entry name" value="Shikimate_DH_AroE"/>
    <property type="match status" value="1"/>
</dbReference>
<dbReference type="EMBL" id="AZFA01000009">
    <property type="protein sequence ID" value="KRL66959.1"/>
    <property type="molecule type" value="Genomic_DNA"/>
</dbReference>
<keyword evidence="5 8" id="KW-0560">Oxidoreductase</keyword>
<comment type="function">
    <text evidence="8">Involved in the biosynthesis of the chorismate, which leads to the biosynthesis of aromatic amino acids. Catalyzes the reversible NADPH linked reduction of 3-dehydroshikimate (DHSA) to yield shikimate (SA).</text>
</comment>
<evidence type="ECO:0000259" key="9">
    <source>
        <dbReference type="Pfam" id="PF01488"/>
    </source>
</evidence>
<feature type="domain" description="SDH C-terminal" evidence="11">
    <location>
        <begin position="236"/>
        <end position="263"/>
    </location>
</feature>
<dbReference type="Proteomes" id="UP000051647">
    <property type="component" value="Unassembled WGS sequence"/>
</dbReference>
<dbReference type="EC" id="1.1.1.25" evidence="2 8"/>
<dbReference type="STRING" id="1423815.FC27_GL002285"/>
<dbReference type="GO" id="GO:0050661">
    <property type="term" value="F:NADP binding"/>
    <property type="evidence" value="ECO:0007669"/>
    <property type="project" value="InterPro"/>
</dbReference>
<dbReference type="eggNOG" id="COG0169">
    <property type="taxonomic scope" value="Bacteria"/>
</dbReference>
<feature type="binding site" evidence="8">
    <location>
        <position position="88"/>
    </location>
    <ligand>
        <name>shikimate</name>
        <dbReference type="ChEBI" id="CHEBI:36208"/>
    </ligand>
</feature>
<evidence type="ECO:0000256" key="2">
    <source>
        <dbReference type="ARBA" id="ARBA00012962"/>
    </source>
</evidence>
<dbReference type="PANTHER" id="PTHR21089:SF1">
    <property type="entry name" value="BIFUNCTIONAL 3-DEHYDROQUINATE DEHYDRATASE_SHIKIMATE DEHYDROGENASE, CHLOROPLASTIC"/>
    <property type="match status" value="1"/>
</dbReference>
<dbReference type="GO" id="GO:0008652">
    <property type="term" value="P:amino acid biosynthetic process"/>
    <property type="evidence" value="ECO:0007669"/>
    <property type="project" value="UniProtKB-KW"/>
</dbReference>
<feature type="binding site" evidence="8">
    <location>
        <begin position="16"/>
        <end position="18"/>
    </location>
    <ligand>
        <name>shikimate</name>
        <dbReference type="ChEBI" id="CHEBI:36208"/>
    </ligand>
</feature>
<dbReference type="OrthoDB" id="9792692at2"/>
<evidence type="ECO:0000256" key="6">
    <source>
        <dbReference type="ARBA" id="ARBA00023141"/>
    </source>
</evidence>
<evidence type="ECO:0000259" key="10">
    <source>
        <dbReference type="Pfam" id="PF08501"/>
    </source>
</evidence>
<organism evidence="12 13">
    <name type="scientific">Companilactobacillus versmoldensis DSM 14857 = KCTC 3814</name>
    <dbReference type="NCBI Taxonomy" id="1423815"/>
    <lineage>
        <taxon>Bacteria</taxon>
        <taxon>Bacillati</taxon>
        <taxon>Bacillota</taxon>
        <taxon>Bacilli</taxon>
        <taxon>Lactobacillales</taxon>
        <taxon>Lactobacillaceae</taxon>
        <taxon>Companilactobacillus</taxon>
    </lineage>
</organism>
<gene>
    <name evidence="8" type="primary">aroE</name>
    <name evidence="12" type="ORF">FC27_GL002285</name>
</gene>
<dbReference type="InterPro" id="IPR013708">
    <property type="entry name" value="Shikimate_DH-bd_N"/>
</dbReference>
<feature type="binding site" evidence="8">
    <location>
        <position position="243"/>
    </location>
    <ligand>
        <name>shikimate</name>
        <dbReference type="ChEBI" id="CHEBI:36208"/>
    </ligand>
</feature>
<feature type="active site" description="Proton acceptor" evidence="8">
    <location>
        <position position="67"/>
    </location>
</feature>
<evidence type="ECO:0000256" key="5">
    <source>
        <dbReference type="ARBA" id="ARBA00023002"/>
    </source>
</evidence>
<feature type="binding site" evidence="8">
    <location>
        <position position="215"/>
    </location>
    <ligand>
        <name>shikimate</name>
        <dbReference type="ChEBI" id="CHEBI:36208"/>
    </ligand>
</feature>
<dbReference type="InterPro" id="IPR036291">
    <property type="entry name" value="NAD(P)-bd_dom_sf"/>
</dbReference>
<dbReference type="GO" id="GO:0009423">
    <property type="term" value="P:chorismate biosynthetic process"/>
    <property type="evidence" value="ECO:0007669"/>
    <property type="project" value="UniProtKB-UniRule"/>
</dbReference>
<dbReference type="InterPro" id="IPR022893">
    <property type="entry name" value="Shikimate_DH_fam"/>
</dbReference>
<dbReference type="InterPro" id="IPR006151">
    <property type="entry name" value="Shikm_DH/Glu-tRNA_Rdtase"/>
</dbReference>
<dbReference type="InterPro" id="IPR011342">
    <property type="entry name" value="Shikimate_DH"/>
</dbReference>
<comment type="subunit">
    <text evidence="8">Homodimer.</text>
</comment>
<dbReference type="PATRIC" id="fig|1423815.3.peg.2343"/>
<evidence type="ECO:0000256" key="4">
    <source>
        <dbReference type="ARBA" id="ARBA00022857"/>
    </source>
</evidence>
<comment type="caution">
    <text evidence="8">Lacks conserved residue(s) required for the propagation of feature annotation.</text>
</comment>
<dbReference type="GO" id="GO:0004764">
    <property type="term" value="F:shikimate 3-dehydrogenase (NADP+) activity"/>
    <property type="evidence" value="ECO:0007669"/>
    <property type="project" value="UniProtKB-UniRule"/>
</dbReference>
<keyword evidence="6 8" id="KW-0057">Aromatic amino acid biosynthesis</keyword>
<dbReference type="UniPathway" id="UPA00053">
    <property type="reaction ID" value="UER00087"/>
</dbReference>
<evidence type="ECO:0000259" key="11">
    <source>
        <dbReference type="Pfam" id="PF18317"/>
    </source>
</evidence>
<name>A0A0R1SCP7_9LACO</name>
<proteinExistence type="inferred from homology"/>
<dbReference type="Pfam" id="PF01488">
    <property type="entry name" value="Shikimate_DH"/>
    <property type="match status" value="1"/>
</dbReference>
<dbReference type="InterPro" id="IPR041121">
    <property type="entry name" value="SDH_C"/>
</dbReference>